<dbReference type="SUPFAM" id="SSF56112">
    <property type="entry name" value="Protein kinase-like (PK-like)"/>
    <property type="match status" value="1"/>
</dbReference>
<comment type="catalytic activity">
    <reaction evidence="7">
        <text>L-threonyl-[protein] + ATP = O-phospho-L-threonyl-[protein] + ADP + H(+)</text>
        <dbReference type="Rhea" id="RHEA:46608"/>
        <dbReference type="Rhea" id="RHEA-COMP:11060"/>
        <dbReference type="Rhea" id="RHEA-COMP:11605"/>
        <dbReference type="ChEBI" id="CHEBI:15378"/>
        <dbReference type="ChEBI" id="CHEBI:30013"/>
        <dbReference type="ChEBI" id="CHEBI:30616"/>
        <dbReference type="ChEBI" id="CHEBI:61977"/>
        <dbReference type="ChEBI" id="CHEBI:456216"/>
        <dbReference type="EC" id="2.7.11.1"/>
    </reaction>
</comment>
<keyword evidence="6" id="KW-0067">ATP-binding</keyword>
<dbReference type="PROSITE" id="PS50011">
    <property type="entry name" value="PROTEIN_KINASE_DOM"/>
    <property type="match status" value="1"/>
</dbReference>
<dbReference type="Gene3D" id="1.10.510.10">
    <property type="entry name" value="Transferase(Phosphotransferase) domain 1"/>
    <property type="match status" value="1"/>
</dbReference>
<evidence type="ECO:0000256" key="3">
    <source>
        <dbReference type="ARBA" id="ARBA00022679"/>
    </source>
</evidence>
<proteinExistence type="predicted"/>
<dbReference type="EMBL" id="JABVXQ010000013">
    <property type="protein sequence ID" value="KAF6081712.1"/>
    <property type="molecule type" value="Genomic_DNA"/>
</dbReference>
<keyword evidence="2" id="KW-0723">Serine/threonine-protein kinase</keyword>
<dbReference type="GO" id="GO:0000226">
    <property type="term" value="P:microtubule cytoskeleton organization"/>
    <property type="evidence" value="ECO:0007669"/>
    <property type="project" value="TreeGrafter"/>
</dbReference>
<dbReference type="PROSITE" id="PS00108">
    <property type="entry name" value="PROTEIN_KINASE_ST"/>
    <property type="match status" value="1"/>
</dbReference>
<evidence type="ECO:0000256" key="8">
    <source>
        <dbReference type="ARBA" id="ARBA00048679"/>
    </source>
</evidence>
<dbReference type="FunFam" id="3.30.200.20:FF:000003">
    <property type="entry name" value="Non-specific serine/threonine protein kinase"/>
    <property type="match status" value="1"/>
</dbReference>
<feature type="domain" description="Protein kinase" evidence="9">
    <location>
        <begin position="19"/>
        <end position="217"/>
    </location>
</feature>
<dbReference type="PANTHER" id="PTHR24346:SF56">
    <property type="entry name" value="SERINE_THREONINE-PROTEIN KINASE MARK2"/>
    <property type="match status" value="1"/>
</dbReference>
<keyword evidence="4" id="KW-0547">Nucleotide-binding</keyword>
<dbReference type="GO" id="GO:0035556">
    <property type="term" value="P:intracellular signal transduction"/>
    <property type="evidence" value="ECO:0007669"/>
    <property type="project" value="TreeGrafter"/>
</dbReference>
<dbReference type="GO" id="GO:0050321">
    <property type="term" value="F:tau-protein kinase activity"/>
    <property type="evidence" value="ECO:0007669"/>
    <property type="project" value="TreeGrafter"/>
</dbReference>
<dbReference type="SMART" id="SM00220">
    <property type="entry name" value="S_TKc"/>
    <property type="match status" value="1"/>
</dbReference>
<dbReference type="GO" id="GO:0005737">
    <property type="term" value="C:cytoplasm"/>
    <property type="evidence" value="ECO:0007669"/>
    <property type="project" value="TreeGrafter"/>
</dbReference>
<dbReference type="InterPro" id="IPR011009">
    <property type="entry name" value="Kinase-like_dom_sf"/>
</dbReference>
<reference evidence="10 11" key="1">
    <citation type="journal article" date="2020" name="Nature">
        <title>Six reference-quality genomes reveal evolution of bat adaptations.</title>
        <authorList>
            <person name="Jebb D."/>
            <person name="Huang Z."/>
            <person name="Pippel M."/>
            <person name="Hughes G.M."/>
            <person name="Lavrichenko K."/>
            <person name="Devanna P."/>
            <person name="Winkler S."/>
            <person name="Jermiin L.S."/>
            <person name="Skirmuntt E.C."/>
            <person name="Katzourakis A."/>
            <person name="Burkitt-Gray L."/>
            <person name="Ray D.A."/>
            <person name="Sullivan K.A.M."/>
            <person name="Roscito J.G."/>
            <person name="Kirilenko B.M."/>
            <person name="Davalos L.M."/>
            <person name="Corthals A.P."/>
            <person name="Power M.L."/>
            <person name="Jones G."/>
            <person name="Ransome R.D."/>
            <person name="Dechmann D.K.N."/>
            <person name="Locatelli A.G."/>
            <person name="Puechmaille S.J."/>
            <person name="Fedrigo O."/>
            <person name="Jarvis E.D."/>
            <person name="Hiller M."/>
            <person name="Vernes S.C."/>
            <person name="Myers E.W."/>
            <person name="Teeling E.C."/>
        </authorList>
    </citation>
    <scope>NUCLEOTIDE SEQUENCE [LARGE SCALE GENOMIC DNA]</scope>
    <source>
        <strain evidence="10">Bat1K_MPI-CBG_1</strain>
    </source>
</reference>
<dbReference type="GO" id="GO:0005524">
    <property type="term" value="F:ATP binding"/>
    <property type="evidence" value="ECO:0007669"/>
    <property type="project" value="UniProtKB-KW"/>
</dbReference>
<evidence type="ECO:0000256" key="4">
    <source>
        <dbReference type="ARBA" id="ARBA00022741"/>
    </source>
</evidence>
<name>A0A834DL24_9CHIR</name>
<evidence type="ECO:0000256" key="6">
    <source>
        <dbReference type="ARBA" id="ARBA00022840"/>
    </source>
</evidence>
<evidence type="ECO:0000259" key="9">
    <source>
        <dbReference type="PROSITE" id="PS50011"/>
    </source>
</evidence>
<protein>
    <recommendedName>
        <fullName evidence="1">non-specific serine/threonine protein kinase</fullName>
        <ecNumber evidence="1">2.7.11.1</ecNumber>
    </recommendedName>
</protein>
<dbReference type="AlphaFoldDB" id="A0A834DL24"/>
<dbReference type="EC" id="2.7.11.1" evidence="1"/>
<dbReference type="InterPro" id="IPR000719">
    <property type="entry name" value="Prot_kinase_dom"/>
</dbReference>
<evidence type="ECO:0000256" key="2">
    <source>
        <dbReference type="ARBA" id="ARBA00022527"/>
    </source>
</evidence>
<evidence type="ECO:0000256" key="5">
    <source>
        <dbReference type="ARBA" id="ARBA00022777"/>
    </source>
</evidence>
<dbReference type="Proteomes" id="UP000664940">
    <property type="component" value="Unassembled WGS sequence"/>
</dbReference>
<comment type="catalytic activity">
    <reaction evidence="8">
        <text>L-seryl-[protein] + ATP = O-phospho-L-seryl-[protein] + ADP + H(+)</text>
        <dbReference type="Rhea" id="RHEA:17989"/>
        <dbReference type="Rhea" id="RHEA-COMP:9863"/>
        <dbReference type="Rhea" id="RHEA-COMP:11604"/>
        <dbReference type="ChEBI" id="CHEBI:15378"/>
        <dbReference type="ChEBI" id="CHEBI:29999"/>
        <dbReference type="ChEBI" id="CHEBI:30616"/>
        <dbReference type="ChEBI" id="CHEBI:83421"/>
        <dbReference type="ChEBI" id="CHEBI:456216"/>
        <dbReference type="EC" id="2.7.11.1"/>
    </reaction>
</comment>
<organism evidence="10 11">
    <name type="scientific">Phyllostomus discolor</name>
    <name type="common">pale spear-nosed bat</name>
    <dbReference type="NCBI Taxonomy" id="89673"/>
    <lineage>
        <taxon>Eukaryota</taxon>
        <taxon>Metazoa</taxon>
        <taxon>Chordata</taxon>
        <taxon>Craniata</taxon>
        <taxon>Vertebrata</taxon>
        <taxon>Euteleostomi</taxon>
        <taxon>Mammalia</taxon>
        <taxon>Eutheria</taxon>
        <taxon>Laurasiatheria</taxon>
        <taxon>Chiroptera</taxon>
        <taxon>Yangochiroptera</taxon>
        <taxon>Phyllostomidae</taxon>
        <taxon>Phyllostominae</taxon>
        <taxon>Phyllostomus</taxon>
    </lineage>
</organism>
<sequence>MTSDSAALSASEECPVAGYVLLSPIDEGAFSKVVLARHLVTGTEVAIKIINRLDSNEIFQEVTCLKMLNHPNIVKLFQVINTKNQTLIFMENVTRGHLLNCLWNNGPLAEEDARAKFRQMMSAVQDCHHKGITHWDLKLENILLDEKNNIKVADFGFSTKFSNKKLKTFCGTVSYMAPEILRLEPYDTRKIDAWSLGVILYAMVMGKLPFESTKSEE</sequence>
<keyword evidence="5" id="KW-0418">Kinase</keyword>
<evidence type="ECO:0000256" key="7">
    <source>
        <dbReference type="ARBA" id="ARBA00047899"/>
    </source>
</evidence>
<dbReference type="InterPro" id="IPR008271">
    <property type="entry name" value="Ser/Thr_kinase_AS"/>
</dbReference>
<evidence type="ECO:0000313" key="10">
    <source>
        <dbReference type="EMBL" id="KAF6081712.1"/>
    </source>
</evidence>
<comment type="caution">
    <text evidence="10">The sequence shown here is derived from an EMBL/GenBank/DDBJ whole genome shotgun (WGS) entry which is preliminary data.</text>
</comment>
<accession>A0A834DL24</accession>
<evidence type="ECO:0000313" key="11">
    <source>
        <dbReference type="Proteomes" id="UP000664940"/>
    </source>
</evidence>
<dbReference type="PANTHER" id="PTHR24346">
    <property type="entry name" value="MAP/MICROTUBULE AFFINITY-REGULATING KINASE"/>
    <property type="match status" value="1"/>
</dbReference>
<dbReference type="Pfam" id="PF00069">
    <property type="entry name" value="Pkinase"/>
    <property type="match status" value="1"/>
</dbReference>
<evidence type="ECO:0000256" key="1">
    <source>
        <dbReference type="ARBA" id="ARBA00012513"/>
    </source>
</evidence>
<gene>
    <name evidence="10" type="ORF">HJG60_008733</name>
</gene>
<dbReference type="FunFam" id="1.10.510.10:FF:000571">
    <property type="entry name" value="Maternal embryonic leucine zipper kinase"/>
    <property type="match status" value="1"/>
</dbReference>
<keyword evidence="3" id="KW-0808">Transferase</keyword>